<gene>
    <name evidence="1" type="ORF">HOLleu_05719</name>
</gene>
<organism evidence="1 2">
    <name type="scientific">Holothuria leucospilota</name>
    <name type="common">Black long sea cucumber</name>
    <name type="synonym">Mertensiothuria leucospilota</name>
    <dbReference type="NCBI Taxonomy" id="206669"/>
    <lineage>
        <taxon>Eukaryota</taxon>
        <taxon>Metazoa</taxon>
        <taxon>Echinodermata</taxon>
        <taxon>Eleutherozoa</taxon>
        <taxon>Echinozoa</taxon>
        <taxon>Holothuroidea</taxon>
        <taxon>Aspidochirotacea</taxon>
        <taxon>Aspidochirotida</taxon>
        <taxon>Holothuriidae</taxon>
        <taxon>Holothuria</taxon>
    </lineage>
</organism>
<proteinExistence type="predicted"/>
<evidence type="ECO:0000313" key="1">
    <source>
        <dbReference type="EMBL" id="KAJ8046888.1"/>
    </source>
</evidence>
<protein>
    <submittedName>
        <fullName evidence="1">Uncharacterized protein</fullName>
    </submittedName>
</protein>
<dbReference type="Proteomes" id="UP001152320">
    <property type="component" value="Chromosome 2"/>
</dbReference>
<sequence length="311" mass="35608">MSFVQDHIFLGQMPKWIIVGCVRNTAFNCSYLENPFNFKQFGANPSAVNMDGEQITYKPLKPTFTADGGAIYIRAHHTLFSGTDETNQDGGNAISRKNYPGKLHTVCSSSDSRFIFWGHFKLVKQGNLRMEMQFEQPLPTPVNVVVYAEMDNIIEIDRARNGVFPSDGLHHFNPTFPCSINVNTEQGHLPGSHWVAIFISQHRIRKYFDSHGLPPSVITDIGVFLNRVCIGQRYNKITLQGLFSTVCLQYAVYFLLHKSRGWGLRELTSWFTHDPEVNDHLVHGFIEKHFPIYDHFFKAQVTKARRQRSGR</sequence>
<dbReference type="EMBL" id="JAIZAY010000002">
    <property type="protein sequence ID" value="KAJ8046888.1"/>
    <property type="molecule type" value="Genomic_DNA"/>
</dbReference>
<accession>A0A9Q1HJ74</accession>
<evidence type="ECO:0000313" key="2">
    <source>
        <dbReference type="Proteomes" id="UP001152320"/>
    </source>
</evidence>
<comment type="caution">
    <text evidence="1">The sequence shown here is derived from an EMBL/GenBank/DDBJ whole genome shotgun (WGS) entry which is preliminary data.</text>
</comment>
<dbReference type="Gene3D" id="3.40.395.10">
    <property type="entry name" value="Adenoviral Proteinase, Chain A"/>
    <property type="match status" value="1"/>
</dbReference>
<dbReference type="AlphaFoldDB" id="A0A9Q1HJ74"/>
<keyword evidence="2" id="KW-1185">Reference proteome</keyword>
<reference evidence="1" key="1">
    <citation type="submission" date="2021-10" db="EMBL/GenBank/DDBJ databases">
        <title>Tropical sea cucumber genome reveals ecological adaptation and Cuvierian tubules defense mechanism.</title>
        <authorList>
            <person name="Chen T."/>
        </authorList>
    </citation>
    <scope>NUCLEOTIDE SEQUENCE</scope>
    <source>
        <strain evidence="1">Nanhai2018</strain>
        <tissue evidence="1">Muscle</tissue>
    </source>
</reference>
<name>A0A9Q1HJ74_HOLLE</name>